<dbReference type="RefSeq" id="WP_038265105.1">
    <property type="nucleotide sequence ID" value="NZ_FSRH01000002.1"/>
</dbReference>
<dbReference type="HAMAP" id="MF_01661">
    <property type="entry name" value="D_rib_pyranase"/>
    <property type="match status" value="1"/>
</dbReference>
<keyword evidence="8" id="KW-1185">Reference proteome</keyword>
<comment type="similarity">
    <text evidence="6">Belongs to the RbsD / FucU family. RbsD subfamily.</text>
</comment>
<feature type="binding site" evidence="6">
    <location>
        <begin position="124"/>
        <end position="126"/>
    </location>
    <ligand>
        <name>substrate</name>
    </ligand>
</feature>
<proteinExistence type="inferred from homology"/>
<keyword evidence="3 6" id="KW-0963">Cytoplasm</keyword>
<dbReference type="SUPFAM" id="SSF102546">
    <property type="entry name" value="RbsD-like"/>
    <property type="match status" value="1"/>
</dbReference>
<comment type="subunit">
    <text evidence="6">Homodecamer.</text>
</comment>
<dbReference type="InterPro" id="IPR023064">
    <property type="entry name" value="D-ribose_pyranase"/>
</dbReference>
<comment type="function">
    <text evidence="6">Catalyzes the interconversion of beta-pyran and beta-furan forms of D-ribose.</text>
</comment>
<dbReference type="UniPathway" id="UPA00916">
    <property type="reaction ID" value="UER00888"/>
</dbReference>
<organism evidence="7 8">
    <name type="scientific">Peptoclostridium litorale DSM 5388</name>
    <dbReference type="NCBI Taxonomy" id="1121324"/>
    <lineage>
        <taxon>Bacteria</taxon>
        <taxon>Bacillati</taxon>
        <taxon>Bacillota</taxon>
        <taxon>Clostridia</taxon>
        <taxon>Peptostreptococcales</taxon>
        <taxon>Peptoclostridiaceae</taxon>
        <taxon>Peptoclostridium</taxon>
    </lineage>
</organism>
<gene>
    <name evidence="6 7" type="primary">rbsD</name>
    <name evidence="7" type="ORF">CLIT_11c01540</name>
</gene>
<dbReference type="EC" id="5.4.99.62" evidence="2 6"/>
<dbReference type="PANTHER" id="PTHR37831">
    <property type="entry name" value="D-RIBOSE PYRANASE"/>
    <property type="match status" value="1"/>
</dbReference>
<protein>
    <recommendedName>
        <fullName evidence="2 6">D-ribose pyranase</fullName>
        <ecNumber evidence="2 6">5.4.99.62</ecNumber>
    </recommendedName>
</protein>
<comment type="pathway">
    <text evidence="6">Carbohydrate metabolism; D-ribose degradation; D-ribose 5-phosphate from beta-D-ribopyranose: step 1/2.</text>
</comment>
<dbReference type="GO" id="GO:0005829">
    <property type="term" value="C:cytosol"/>
    <property type="evidence" value="ECO:0007669"/>
    <property type="project" value="TreeGrafter"/>
</dbReference>
<dbReference type="PANTHER" id="PTHR37831:SF1">
    <property type="entry name" value="D-RIBOSE PYRANASE"/>
    <property type="match status" value="1"/>
</dbReference>
<feature type="binding site" evidence="6">
    <location>
        <position position="28"/>
    </location>
    <ligand>
        <name>substrate</name>
    </ligand>
</feature>
<evidence type="ECO:0000256" key="6">
    <source>
        <dbReference type="HAMAP-Rule" id="MF_01661"/>
    </source>
</evidence>
<accession>A0A069RG44</accession>
<dbReference type="STRING" id="1121324.CLIT_11c01540"/>
<dbReference type="InterPro" id="IPR023750">
    <property type="entry name" value="RbsD-like_sf"/>
</dbReference>
<evidence type="ECO:0000313" key="7">
    <source>
        <dbReference type="EMBL" id="KDR95125.1"/>
    </source>
</evidence>
<dbReference type="GO" id="GO:0016872">
    <property type="term" value="F:intramolecular lyase activity"/>
    <property type="evidence" value="ECO:0007669"/>
    <property type="project" value="UniProtKB-UniRule"/>
</dbReference>
<dbReference type="Proteomes" id="UP000027946">
    <property type="component" value="Unassembled WGS sequence"/>
</dbReference>
<evidence type="ECO:0000256" key="1">
    <source>
        <dbReference type="ARBA" id="ARBA00000223"/>
    </source>
</evidence>
<dbReference type="eggNOG" id="COG1869">
    <property type="taxonomic scope" value="Bacteria"/>
</dbReference>
<dbReference type="GO" id="GO:0048029">
    <property type="term" value="F:monosaccharide binding"/>
    <property type="evidence" value="ECO:0007669"/>
    <property type="project" value="InterPro"/>
</dbReference>
<keyword evidence="4 6" id="KW-0413">Isomerase</keyword>
<feature type="active site" description="Proton donor" evidence="6">
    <location>
        <position position="20"/>
    </location>
</feature>
<dbReference type="Pfam" id="PF05025">
    <property type="entry name" value="RbsD_FucU"/>
    <property type="match status" value="1"/>
</dbReference>
<evidence type="ECO:0000256" key="4">
    <source>
        <dbReference type="ARBA" id="ARBA00023235"/>
    </source>
</evidence>
<comment type="catalytic activity">
    <reaction evidence="1 6">
        <text>beta-D-ribopyranose = beta-D-ribofuranose</text>
        <dbReference type="Rhea" id="RHEA:25432"/>
        <dbReference type="ChEBI" id="CHEBI:27476"/>
        <dbReference type="ChEBI" id="CHEBI:47002"/>
        <dbReference type="EC" id="5.4.99.62"/>
    </reaction>
</comment>
<sequence>MKKTGLLNSQISHAISLMGHTDMLTIGDCGLPVPEGTGRIDLALTQGVPTFLQVVDAVLSELKVEEAIIAEEIYEKNPEVCAKLIYILKASNPEIIIKSVSHEEFKEVTRDSKAVVRTGECTPYANVILKSGVVF</sequence>
<name>A0A069RG44_PEPLI</name>
<dbReference type="NCBIfam" id="NF008761">
    <property type="entry name" value="PRK11797.1"/>
    <property type="match status" value="1"/>
</dbReference>
<dbReference type="Gene3D" id="3.40.1650.10">
    <property type="entry name" value="RbsD-like domain"/>
    <property type="match status" value="1"/>
</dbReference>
<dbReference type="InterPro" id="IPR007721">
    <property type="entry name" value="RbsD_FucU"/>
</dbReference>
<comment type="subcellular location">
    <subcellularLocation>
        <location evidence="6">Cytoplasm</location>
    </subcellularLocation>
</comment>
<dbReference type="GO" id="GO:0019303">
    <property type="term" value="P:D-ribose catabolic process"/>
    <property type="evidence" value="ECO:0007669"/>
    <property type="project" value="UniProtKB-UniRule"/>
</dbReference>
<dbReference type="OrthoDB" id="9805009at2"/>
<evidence type="ECO:0000256" key="5">
    <source>
        <dbReference type="ARBA" id="ARBA00023277"/>
    </source>
</evidence>
<dbReference type="GO" id="GO:0062193">
    <property type="term" value="F:D-ribose pyranase activity"/>
    <property type="evidence" value="ECO:0007669"/>
    <property type="project" value="UniProtKB-EC"/>
</dbReference>
<reference evidence="7 8" key="1">
    <citation type="submission" date="2014-03" db="EMBL/GenBank/DDBJ databases">
        <title>Genome sequence of Clostridium litorale W6, DSM 5388.</title>
        <authorList>
            <person name="Poehlein A."/>
            <person name="Jagirdar A."/>
            <person name="Khonsari B."/>
            <person name="Chibani C.M."/>
            <person name="Gutierrez Gutierrez D.A."/>
            <person name="Davydova E."/>
            <person name="Alghaithi H.S."/>
            <person name="Nair K.P."/>
            <person name="Dhamotharan K."/>
            <person name="Chandran L."/>
            <person name="G W."/>
            <person name="Daniel R."/>
        </authorList>
    </citation>
    <scope>NUCLEOTIDE SEQUENCE [LARGE SCALE GENOMIC DNA]</scope>
    <source>
        <strain evidence="7 8">W6</strain>
    </source>
</reference>
<evidence type="ECO:0000313" key="8">
    <source>
        <dbReference type="Proteomes" id="UP000027946"/>
    </source>
</evidence>
<feature type="binding site" evidence="6">
    <location>
        <position position="102"/>
    </location>
    <ligand>
        <name>substrate</name>
    </ligand>
</feature>
<dbReference type="AlphaFoldDB" id="A0A069RG44"/>
<dbReference type="EMBL" id="JJMM01000011">
    <property type="protein sequence ID" value="KDR95125.1"/>
    <property type="molecule type" value="Genomic_DNA"/>
</dbReference>
<keyword evidence="5 6" id="KW-0119">Carbohydrate metabolism</keyword>
<evidence type="ECO:0000256" key="3">
    <source>
        <dbReference type="ARBA" id="ARBA00022490"/>
    </source>
</evidence>
<comment type="caution">
    <text evidence="7">The sequence shown here is derived from an EMBL/GenBank/DDBJ whole genome shotgun (WGS) entry which is preliminary data.</text>
</comment>
<evidence type="ECO:0000256" key="2">
    <source>
        <dbReference type="ARBA" id="ARBA00012862"/>
    </source>
</evidence>